<accession>A0ABW1JED0</accession>
<keyword evidence="1" id="KW-0645">Protease</keyword>
<reference evidence="7" key="1">
    <citation type="journal article" date="2019" name="Int. J. Syst. Evol. Microbiol.">
        <title>The Global Catalogue of Microorganisms (GCM) 10K type strain sequencing project: providing services to taxonomists for standard genome sequencing and annotation.</title>
        <authorList>
            <consortium name="The Broad Institute Genomics Platform"/>
            <consortium name="The Broad Institute Genome Sequencing Center for Infectious Disease"/>
            <person name="Wu L."/>
            <person name="Ma J."/>
        </authorList>
    </citation>
    <scope>NUCLEOTIDE SEQUENCE [LARGE SCALE GENOMIC DNA]</scope>
    <source>
        <strain evidence="7">KACC 14249</strain>
    </source>
</reference>
<feature type="domain" description="Peptidase M10 metallopeptidase" evidence="5">
    <location>
        <begin position="201"/>
        <end position="228"/>
    </location>
</feature>
<dbReference type="EMBL" id="JBHSRD010000003">
    <property type="protein sequence ID" value="MFC6007300.1"/>
    <property type="molecule type" value="Genomic_DNA"/>
</dbReference>
<protein>
    <submittedName>
        <fullName evidence="6">Matrixin family metalloprotease</fullName>
        <ecNumber evidence="6">3.4.24.-</ecNumber>
    </submittedName>
</protein>
<comment type="caution">
    <text evidence="6">The sequence shown here is derived from an EMBL/GenBank/DDBJ whole genome shotgun (WGS) entry which is preliminary data.</text>
</comment>
<keyword evidence="6" id="KW-0482">Metalloprotease</keyword>
<gene>
    <name evidence="6" type="ORF">ACFQDO_09185</name>
</gene>
<evidence type="ECO:0000313" key="7">
    <source>
        <dbReference type="Proteomes" id="UP001596189"/>
    </source>
</evidence>
<dbReference type="Proteomes" id="UP001596189">
    <property type="component" value="Unassembled WGS sequence"/>
</dbReference>
<evidence type="ECO:0000256" key="4">
    <source>
        <dbReference type="ARBA" id="ARBA00022833"/>
    </source>
</evidence>
<keyword evidence="2" id="KW-0479">Metal-binding</keyword>
<dbReference type="Gene3D" id="3.40.390.10">
    <property type="entry name" value="Collagenase (Catalytic Domain)"/>
    <property type="match status" value="1"/>
</dbReference>
<evidence type="ECO:0000256" key="3">
    <source>
        <dbReference type="ARBA" id="ARBA00022801"/>
    </source>
</evidence>
<organism evidence="6 7">
    <name type="scientific">Angustibacter luteus</name>
    <dbReference type="NCBI Taxonomy" id="658456"/>
    <lineage>
        <taxon>Bacteria</taxon>
        <taxon>Bacillati</taxon>
        <taxon>Actinomycetota</taxon>
        <taxon>Actinomycetes</taxon>
        <taxon>Kineosporiales</taxon>
        <taxon>Kineosporiaceae</taxon>
    </lineage>
</organism>
<dbReference type="InterPro" id="IPR024079">
    <property type="entry name" value="MetalloPept_cat_dom_sf"/>
</dbReference>
<proteinExistence type="predicted"/>
<evidence type="ECO:0000256" key="2">
    <source>
        <dbReference type="ARBA" id="ARBA00022723"/>
    </source>
</evidence>
<dbReference type="Pfam" id="PF00413">
    <property type="entry name" value="Peptidase_M10"/>
    <property type="match status" value="1"/>
</dbReference>
<name>A0ABW1JED0_9ACTN</name>
<dbReference type="SUPFAM" id="SSF55486">
    <property type="entry name" value="Metalloproteases ('zincins'), catalytic domain"/>
    <property type="match status" value="1"/>
</dbReference>
<evidence type="ECO:0000313" key="6">
    <source>
        <dbReference type="EMBL" id="MFC6007300.1"/>
    </source>
</evidence>
<keyword evidence="3 6" id="KW-0378">Hydrolase</keyword>
<keyword evidence="7" id="KW-1185">Reference proteome</keyword>
<dbReference type="EC" id="3.4.24.-" evidence="6"/>
<dbReference type="InterPro" id="IPR001818">
    <property type="entry name" value="Pept_M10_metallopeptidase"/>
</dbReference>
<keyword evidence="4" id="KW-0862">Zinc</keyword>
<evidence type="ECO:0000259" key="5">
    <source>
        <dbReference type="Pfam" id="PF00413"/>
    </source>
</evidence>
<dbReference type="GO" id="GO:0008237">
    <property type="term" value="F:metallopeptidase activity"/>
    <property type="evidence" value="ECO:0007669"/>
    <property type="project" value="UniProtKB-KW"/>
</dbReference>
<evidence type="ECO:0000256" key="1">
    <source>
        <dbReference type="ARBA" id="ARBA00022670"/>
    </source>
</evidence>
<dbReference type="RefSeq" id="WP_345716104.1">
    <property type="nucleotide sequence ID" value="NZ_BAABFP010000004.1"/>
</dbReference>
<sequence length="256" mass="26407">MKTFVVALAATAAVLGGIGTSPTADQPTGATGSTGAASSASAASTHYGFLSRQVNAKAPVARWNPCAAIGYRVSSVGGGAGATADVIEAAKRIRAATGLPLVYRGQTSVVPGKGTAAYPKDTQIVVAWSKPGLTRFLPKPSKGTYAVAGYGGGSWTTGWDAQGRQWGRFLQGYVVLNSGYHFAHGFGAGPATGWQGTRGQLVMHELGHAVGLDHTTDRNQIMYPTMTRKAAVFGAGDRTGLHYLGRSSGCLYATKR</sequence>